<name>A0A802W2E6_9MICC</name>
<evidence type="ECO:0000313" key="2">
    <source>
        <dbReference type="Proteomes" id="UP000516404"/>
    </source>
</evidence>
<sequence length="112" mass="12643">METPFGKTLEVYEDKQSFYKSFPEAGEGWNLQEYPGKSPLGIDLFDGSPEDDPRWVVTFCAPKKAVEFEETPSGSWPVVAFDRNSGDIYLLAESVAFEQAKNSYDHLSHEVN</sequence>
<organism evidence="1 2">
    <name type="scientific">Rothia terrae</name>
    <dbReference type="NCBI Taxonomy" id="396015"/>
    <lineage>
        <taxon>Bacteria</taxon>
        <taxon>Bacillati</taxon>
        <taxon>Actinomycetota</taxon>
        <taxon>Actinomycetes</taxon>
        <taxon>Micrococcales</taxon>
        <taxon>Micrococcaceae</taxon>
        <taxon>Rothia</taxon>
    </lineage>
</organism>
<evidence type="ECO:0000313" key="1">
    <source>
        <dbReference type="EMBL" id="QNV38395.2"/>
    </source>
</evidence>
<accession>A0A802W2E6</accession>
<dbReference type="Proteomes" id="UP000516404">
    <property type="component" value="Chromosome"/>
</dbReference>
<dbReference type="GeneID" id="96623341"/>
<dbReference type="KEGG" id="rter:IDM49_03755"/>
<keyword evidence="2" id="KW-1185">Reference proteome</keyword>
<dbReference type="RefSeq" id="WP_193836676.1">
    <property type="nucleotide sequence ID" value="NZ_CP061539.1"/>
</dbReference>
<dbReference type="EMBL" id="CP061539">
    <property type="protein sequence ID" value="QNV38395.2"/>
    <property type="molecule type" value="Genomic_DNA"/>
</dbReference>
<reference evidence="1 2" key="1">
    <citation type="submission" date="2020-09" db="EMBL/GenBank/DDBJ databases">
        <title>Investigation of environmental microbes.</title>
        <authorList>
            <person name="Ou Y."/>
            <person name="Kang Q."/>
        </authorList>
    </citation>
    <scope>NUCLEOTIDE SEQUENCE [LARGE SCALE GENOMIC DNA]</scope>
    <source>
        <strain evidence="1 2">KJZ-14</strain>
    </source>
</reference>
<protein>
    <submittedName>
        <fullName evidence="1">Uncharacterized protein</fullName>
    </submittedName>
</protein>
<gene>
    <name evidence="1" type="ORF">IDM49_03755</name>
</gene>
<dbReference type="AlphaFoldDB" id="A0A802W2E6"/>
<proteinExistence type="predicted"/>